<proteinExistence type="predicted"/>
<dbReference type="InterPro" id="IPR007165">
    <property type="entry name" value="Phage_holin_4_2"/>
</dbReference>
<evidence type="ECO:0000313" key="3">
    <source>
        <dbReference type="Proteomes" id="UP000321617"/>
    </source>
</evidence>
<organism evidence="2 3">
    <name type="scientific">Stackebrandtia albiflava</name>
    <dbReference type="NCBI Taxonomy" id="406432"/>
    <lineage>
        <taxon>Bacteria</taxon>
        <taxon>Bacillati</taxon>
        <taxon>Actinomycetota</taxon>
        <taxon>Actinomycetes</taxon>
        <taxon>Glycomycetales</taxon>
        <taxon>Glycomycetaceae</taxon>
        <taxon>Stackebrandtia</taxon>
    </lineage>
</organism>
<protein>
    <submittedName>
        <fullName evidence="2">Superfamily IV 4 TMS phage holin</fullName>
    </submittedName>
</protein>
<accession>A0A562UQH3</accession>
<feature type="transmembrane region" description="Helical" evidence="1">
    <location>
        <begin position="33"/>
        <end position="55"/>
    </location>
</feature>
<gene>
    <name evidence="2" type="ORF">LX16_4642</name>
</gene>
<dbReference type="Proteomes" id="UP000321617">
    <property type="component" value="Unassembled WGS sequence"/>
</dbReference>
<keyword evidence="1" id="KW-1133">Transmembrane helix</keyword>
<name>A0A562UQH3_9ACTN</name>
<feature type="transmembrane region" description="Helical" evidence="1">
    <location>
        <begin position="91"/>
        <end position="111"/>
    </location>
</feature>
<evidence type="ECO:0000313" key="2">
    <source>
        <dbReference type="EMBL" id="TWJ07861.1"/>
    </source>
</evidence>
<keyword evidence="1" id="KW-0812">Transmembrane</keyword>
<keyword evidence="1" id="KW-0472">Membrane</keyword>
<sequence length="133" mass="14576">MNRKWLIRTALALVANAVALAIAALVLPRFEIGSFWLFVLAVVVFTVATMAVKALLGRFNRLGTWAAGLVTTWLALLVTDILSRGIQIEGFFTWVFATVIVWLGTLAYDLIDDRAFAEVDRRIPGSGPSARPT</sequence>
<dbReference type="Pfam" id="PF04020">
    <property type="entry name" value="Phage_holin_4_2"/>
    <property type="match status" value="1"/>
</dbReference>
<comment type="caution">
    <text evidence="2">The sequence shown here is derived from an EMBL/GenBank/DDBJ whole genome shotgun (WGS) entry which is preliminary data.</text>
</comment>
<dbReference type="OrthoDB" id="5185447at2"/>
<feature type="transmembrane region" description="Helical" evidence="1">
    <location>
        <begin position="62"/>
        <end position="79"/>
    </location>
</feature>
<dbReference type="RefSeq" id="WP_147143115.1">
    <property type="nucleotide sequence ID" value="NZ_BAABIJ010000005.1"/>
</dbReference>
<dbReference type="AlphaFoldDB" id="A0A562UQH3"/>
<keyword evidence="3" id="KW-1185">Reference proteome</keyword>
<reference evidence="2 3" key="1">
    <citation type="journal article" date="2013" name="Stand. Genomic Sci.">
        <title>Genomic Encyclopedia of Type Strains, Phase I: The one thousand microbial genomes (KMG-I) project.</title>
        <authorList>
            <person name="Kyrpides N.C."/>
            <person name="Woyke T."/>
            <person name="Eisen J.A."/>
            <person name="Garrity G."/>
            <person name="Lilburn T.G."/>
            <person name="Beck B.J."/>
            <person name="Whitman W.B."/>
            <person name="Hugenholtz P."/>
            <person name="Klenk H.P."/>
        </authorList>
    </citation>
    <scope>NUCLEOTIDE SEQUENCE [LARGE SCALE GENOMIC DNA]</scope>
    <source>
        <strain evidence="2 3">DSM 45044</strain>
    </source>
</reference>
<evidence type="ECO:0000256" key="1">
    <source>
        <dbReference type="SAM" id="Phobius"/>
    </source>
</evidence>
<dbReference type="EMBL" id="VLLL01000009">
    <property type="protein sequence ID" value="TWJ07861.1"/>
    <property type="molecule type" value="Genomic_DNA"/>
</dbReference>